<organism evidence="2 3">
    <name type="scientific">Tanacetum coccineum</name>
    <dbReference type="NCBI Taxonomy" id="301880"/>
    <lineage>
        <taxon>Eukaryota</taxon>
        <taxon>Viridiplantae</taxon>
        <taxon>Streptophyta</taxon>
        <taxon>Embryophyta</taxon>
        <taxon>Tracheophyta</taxon>
        <taxon>Spermatophyta</taxon>
        <taxon>Magnoliopsida</taxon>
        <taxon>eudicotyledons</taxon>
        <taxon>Gunneridae</taxon>
        <taxon>Pentapetalae</taxon>
        <taxon>asterids</taxon>
        <taxon>campanulids</taxon>
        <taxon>Asterales</taxon>
        <taxon>Asteraceae</taxon>
        <taxon>Asteroideae</taxon>
        <taxon>Anthemideae</taxon>
        <taxon>Anthemidinae</taxon>
        <taxon>Tanacetum</taxon>
    </lineage>
</organism>
<feature type="compositionally biased region" description="Polar residues" evidence="1">
    <location>
        <begin position="115"/>
        <end position="128"/>
    </location>
</feature>
<feature type="region of interest" description="Disordered" evidence="1">
    <location>
        <begin position="73"/>
        <end position="94"/>
    </location>
</feature>
<sequence length="346" mass="38420">MRTILKLHSGFIDDVNDPKTRGVIVDVSEEFEPEPESVKRKTSSKRRVKKKSHCLLMTTLSLMIQTLLWKPTRRRKSGKVTSDPPKKLKGVPSLTPKEQEVVDIIIIPGVPDESTVVSATSSEGTSTKPGVPNEEKEITKENVILKWGSKQESEYTEKDKLDDEEKDDKEGDADNEYDETESDKDDVYKYKIRIRKDEDEEMINAEVDDSDKVSTVKDTIDAEINSLLEVKIQSEVPHTQSPSMLSVPVSVISKPTVLTPIQESPSKAIVTALPPPSISTTPYVPQQTTTPIPTQIITTDAPTVTTDVLESKALLAVQLRVAKLEKDMSDLKKLDLSTEALSALKI</sequence>
<reference evidence="2" key="1">
    <citation type="journal article" date="2022" name="Int. J. Mol. Sci.">
        <title>Draft Genome of Tanacetum Coccineum: Genomic Comparison of Closely Related Tanacetum-Family Plants.</title>
        <authorList>
            <person name="Yamashiro T."/>
            <person name="Shiraishi A."/>
            <person name="Nakayama K."/>
            <person name="Satake H."/>
        </authorList>
    </citation>
    <scope>NUCLEOTIDE SEQUENCE</scope>
</reference>
<proteinExistence type="predicted"/>
<feature type="region of interest" description="Disordered" evidence="1">
    <location>
        <begin position="115"/>
        <end position="184"/>
    </location>
</feature>
<keyword evidence="3" id="KW-1185">Reference proteome</keyword>
<feature type="compositionally biased region" description="Basic and acidic residues" evidence="1">
    <location>
        <begin position="149"/>
        <end position="163"/>
    </location>
</feature>
<dbReference type="EMBL" id="BQNB010020880">
    <property type="protein sequence ID" value="GJU00603.1"/>
    <property type="molecule type" value="Genomic_DNA"/>
</dbReference>
<comment type="caution">
    <text evidence="2">The sequence shown here is derived from an EMBL/GenBank/DDBJ whole genome shotgun (WGS) entry which is preliminary data.</text>
</comment>
<evidence type="ECO:0000313" key="3">
    <source>
        <dbReference type="Proteomes" id="UP001151760"/>
    </source>
</evidence>
<feature type="compositionally biased region" description="Acidic residues" evidence="1">
    <location>
        <begin position="164"/>
        <end position="184"/>
    </location>
</feature>
<name>A0ABQ5IMB4_9ASTR</name>
<protein>
    <submittedName>
        <fullName evidence="2">Uncharacterized protein</fullName>
    </submittedName>
</protein>
<gene>
    <name evidence="2" type="ORF">Tco_1110941</name>
</gene>
<reference evidence="2" key="2">
    <citation type="submission" date="2022-01" db="EMBL/GenBank/DDBJ databases">
        <authorList>
            <person name="Yamashiro T."/>
            <person name="Shiraishi A."/>
            <person name="Satake H."/>
            <person name="Nakayama K."/>
        </authorList>
    </citation>
    <scope>NUCLEOTIDE SEQUENCE</scope>
</reference>
<accession>A0ABQ5IMB4</accession>
<evidence type="ECO:0000313" key="2">
    <source>
        <dbReference type="EMBL" id="GJU00603.1"/>
    </source>
</evidence>
<evidence type="ECO:0000256" key="1">
    <source>
        <dbReference type="SAM" id="MobiDB-lite"/>
    </source>
</evidence>
<dbReference type="Proteomes" id="UP001151760">
    <property type="component" value="Unassembled WGS sequence"/>
</dbReference>